<sequence length="180" mass="21096">IYPESKLPNIHIWLQWAPEMLTKPIDAYASIPSLQYQTQDLALERWIERGVTTLSHLVREGGLWQFPELQQMYLLPGMELFTYLHIKHILRDIAVPAGDTQKLHALDTMCLGQQTPAKPLSLFYQRLLGMDRLAKFRHMQWEEELKCTIEPSRWLAAMTLVKKATHCLDHVEAAYKLWMR</sequence>
<dbReference type="Proteomes" id="UP001295444">
    <property type="component" value="Chromosome 06"/>
</dbReference>
<dbReference type="EMBL" id="OW240917">
    <property type="protein sequence ID" value="CAH2303346.1"/>
    <property type="molecule type" value="Genomic_DNA"/>
</dbReference>
<organism evidence="1 2">
    <name type="scientific">Pelobates cultripes</name>
    <name type="common">Western spadefoot toad</name>
    <dbReference type="NCBI Taxonomy" id="61616"/>
    <lineage>
        <taxon>Eukaryota</taxon>
        <taxon>Metazoa</taxon>
        <taxon>Chordata</taxon>
        <taxon>Craniata</taxon>
        <taxon>Vertebrata</taxon>
        <taxon>Euteleostomi</taxon>
        <taxon>Amphibia</taxon>
        <taxon>Batrachia</taxon>
        <taxon>Anura</taxon>
        <taxon>Pelobatoidea</taxon>
        <taxon>Pelobatidae</taxon>
        <taxon>Pelobates</taxon>
    </lineage>
</organism>
<proteinExistence type="predicted"/>
<accession>A0AAD1SLM1</accession>
<evidence type="ECO:0000313" key="2">
    <source>
        <dbReference type="Proteomes" id="UP001295444"/>
    </source>
</evidence>
<name>A0AAD1SLM1_PELCU</name>
<gene>
    <name evidence="1" type="ORF">PECUL_23A049026</name>
</gene>
<feature type="non-terminal residue" evidence="1">
    <location>
        <position position="1"/>
    </location>
</feature>
<keyword evidence="2" id="KW-1185">Reference proteome</keyword>
<protein>
    <submittedName>
        <fullName evidence="1">Uncharacterized protein</fullName>
    </submittedName>
</protein>
<reference evidence="1" key="1">
    <citation type="submission" date="2022-03" db="EMBL/GenBank/DDBJ databases">
        <authorList>
            <person name="Alioto T."/>
            <person name="Alioto T."/>
            <person name="Gomez Garrido J."/>
        </authorList>
    </citation>
    <scope>NUCLEOTIDE SEQUENCE</scope>
</reference>
<dbReference type="AlphaFoldDB" id="A0AAD1SLM1"/>
<evidence type="ECO:0000313" key="1">
    <source>
        <dbReference type="EMBL" id="CAH2303346.1"/>
    </source>
</evidence>